<evidence type="ECO:0000313" key="3">
    <source>
        <dbReference type="Proteomes" id="UP000024533"/>
    </source>
</evidence>
<dbReference type="HOGENOM" id="CLU_3108117_0_0_1"/>
<dbReference type="AlphaFoldDB" id="A0A059IZR4"/>
<dbReference type="EMBL" id="AOKY01000632">
    <property type="protein sequence ID" value="KDB21019.1"/>
    <property type="molecule type" value="Genomic_DNA"/>
</dbReference>
<accession>A0A059IZR4</accession>
<proteinExistence type="predicted"/>
<evidence type="ECO:0000313" key="2">
    <source>
        <dbReference type="EMBL" id="KDB21019.1"/>
    </source>
</evidence>
<comment type="caution">
    <text evidence="2">The sequence shown here is derived from an EMBL/GenBank/DDBJ whole genome shotgun (WGS) entry which is preliminary data.</text>
</comment>
<dbReference type="Proteomes" id="UP000024533">
    <property type="component" value="Unassembled WGS sequence"/>
</dbReference>
<organism evidence="2 3">
    <name type="scientific">Trichophyton interdigitale (strain MR816)</name>
    <dbReference type="NCBI Taxonomy" id="1215338"/>
    <lineage>
        <taxon>Eukaryota</taxon>
        <taxon>Fungi</taxon>
        <taxon>Dikarya</taxon>
        <taxon>Ascomycota</taxon>
        <taxon>Pezizomycotina</taxon>
        <taxon>Eurotiomycetes</taxon>
        <taxon>Eurotiomycetidae</taxon>
        <taxon>Onygenales</taxon>
        <taxon>Arthrodermataceae</taxon>
        <taxon>Trichophyton</taxon>
    </lineage>
</organism>
<protein>
    <submittedName>
        <fullName evidence="2">Uncharacterized protein</fullName>
    </submittedName>
</protein>
<feature type="region of interest" description="Disordered" evidence="1">
    <location>
        <begin position="1"/>
        <end position="51"/>
    </location>
</feature>
<reference evidence="2 3" key="1">
    <citation type="submission" date="2014-02" db="EMBL/GenBank/DDBJ databases">
        <title>The Genome Sequence of Trichophyton interdigitale MR816.</title>
        <authorList>
            <consortium name="The Broad Institute Genomics Platform"/>
            <person name="Cuomo C.A."/>
            <person name="White T.C."/>
            <person name="Graser Y."/>
            <person name="Martinez-Rossi N."/>
            <person name="Heitman J."/>
            <person name="Young S.K."/>
            <person name="Zeng Q."/>
            <person name="Gargeya S."/>
            <person name="Abouelleil A."/>
            <person name="Alvarado L."/>
            <person name="Chapman S.B."/>
            <person name="Gainer-Dewar J."/>
            <person name="Goldberg J."/>
            <person name="Griggs A."/>
            <person name="Gujja S."/>
            <person name="Hansen M."/>
            <person name="Howarth C."/>
            <person name="Imamovic A."/>
            <person name="Larimer J."/>
            <person name="Martinez D."/>
            <person name="Murphy C."/>
            <person name="Pearson M.D."/>
            <person name="Persinoti G."/>
            <person name="Poon T."/>
            <person name="Priest M."/>
            <person name="Roberts A.D."/>
            <person name="Saif S."/>
            <person name="Shea T.D."/>
            <person name="Sykes S.N."/>
            <person name="Wortman J."/>
            <person name="Nusbaum C."/>
            <person name="Birren B."/>
        </authorList>
    </citation>
    <scope>NUCLEOTIDE SEQUENCE [LARGE SCALE GENOMIC DNA]</scope>
    <source>
        <strain evidence="2 3">MR816</strain>
    </source>
</reference>
<name>A0A059IZR4_TRIIM</name>
<gene>
    <name evidence="2" type="ORF">H109_07033</name>
</gene>
<evidence type="ECO:0000256" key="1">
    <source>
        <dbReference type="SAM" id="MobiDB-lite"/>
    </source>
</evidence>
<keyword evidence="3" id="KW-1185">Reference proteome</keyword>
<sequence>MALQEECISPVEQSGRSGALEATARLASRQNIPETYSRRGRKAPAGNGVAT</sequence>